<feature type="compositionally biased region" description="Basic and acidic residues" evidence="2">
    <location>
        <begin position="129"/>
        <end position="142"/>
    </location>
</feature>
<keyword evidence="5" id="KW-1185">Reference proteome</keyword>
<comment type="caution">
    <text evidence="4">The sequence shown here is derived from an EMBL/GenBank/DDBJ whole genome shotgun (WGS) entry which is preliminary data.</text>
</comment>
<keyword evidence="1" id="KW-1188">Viral release from host cell</keyword>
<dbReference type="Proteomes" id="UP001220964">
    <property type="component" value="Unassembled WGS sequence"/>
</dbReference>
<evidence type="ECO:0000256" key="2">
    <source>
        <dbReference type="SAM" id="MobiDB-lite"/>
    </source>
</evidence>
<accession>A0AAE3NXB2</accession>
<name>A0AAE3NXB2_9RHOB</name>
<sequence length="142" mass="16865">MPTDLKATIRRERKRWYADKVLIEGSAMGHALLQEFKRETAAVYQGVKVLSSKLDRFIPHTDWIKSGQLVIPTDKPWFDTFRRELLAFPDSAKDDQVDALTQFAEYVRRWQDAYLDTDPTTGRRHGRIRREPPRREDRMRFD</sequence>
<evidence type="ECO:0000256" key="1">
    <source>
        <dbReference type="ARBA" id="ARBA00022612"/>
    </source>
</evidence>
<dbReference type="AlphaFoldDB" id="A0AAE3NXB2"/>
<evidence type="ECO:0000313" key="4">
    <source>
        <dbReference type="EMBL" id="MDF0603806.1"/>
    </source>
</evidence>
<protein>
    <submittedName>
        <fullName evidence="4">Phage terminase large subunit</fullName>
    </submittedName>
</protein>
<dbReference type="Gene3D" id="3.30.420.240">
    <property type="match status" value="1"/>
</dbReference>
<dbReference type="InterPro" id="IPR035421">
    <property type="entry name" value="Terminase_6C"/>
</dbReference>
<evidence type="ECO:0000313" key="5">
    <source>
        <dbReference type="Proteomes" id="UP001220964"/>
    </source>
</evidence>
<reference evidence="4" key="1">
    <citation type="submission" date="2023-03" db="EMBL/GenBank/DDBJ databases">
        <title>Multiphase analysis and comparison of six strains from genera Psychromarinibacter, Lutimaribacter, and Maritimibacter, including a novel species: Psychromarinibacter sediminicola sp. nov.</title>
        <authorList>
            <person name="Wang Y.-H."/>
            <person name="Ye M.-Q."/>
            <person name="Du Z.-J."/>
        </authorList>
    </citation>
    <scope>NUCLEOTIDE SEQUENCE</scope>
    <source>
        <strain evidence="4">C21-152</strain>
    </source>
</reference>
<dbReference type="InterPro" id="IPR006517">
    <property type="entry name" value="Phage_terminase_lsu-like_C"/>
</dbReference>
<organism evidence="4 5">
    <name type="scientific">Psychromarinibacter sediminicola</name>
    <dbReference type="NCBI Taxonomy" id="3033385"/>
    <lineage>
        <taxon>Bacteria</taxon>
        <taxon>Pseudomonadati</taxon>
        <taxon>Pseudomonadota</taxon>
        <taxon>Alphaproteobacteria</taxon>
        <taxon>Rhodobacterales</taxon>
        <taxon>Paracoccaceae</taxon>
        <taxon>Psychromarinibacter</taxon>
    </lineage>
</organism>
<feature type="region of interest" description="Disordered" evidence="2">
    <location>
        <begin position="116"/>
        <end position="142"/>
    </location>
</feature>
<proteinExistence type="predicted"/>
<dbReference type="RefSeq" id="WP_275569917.1">
    <property type="nucleotide sequence ID" value="NZ_JARGYC010000140.1"/>
</dbReference>
<dbReference type="NCBIfam" id="TIGR01630">
    <property type="entry name" value="psiM2_ORF9"/>
    <property type="match status" value="1"/>
</dbReference>
<evidence type="ECO:0000259" key="3">
    <source>
        <dbReference type="Pfam" id="PF17289"/>
    </source>
</evidence>
<dbReference type="EMBL" id="JARGYC010000140">
    <property type="protein sequence ID" value="MDF0603806.1"/>
    <property type="molecule type" value="Genomic_DNA"/>
</dbReference>
<dbReference type="Pfam" id="PF17289">
    <property type="entry name" value="Terminase_6C"/>
    <property type="match status" value="1"/>
</dbReference>
<feature type="domain" description="Terminase large subunit gp17-like C-terminal" evidence="3">
    <location>
        <begin position="6"/>
        <end position="103"/>
    </location>
</feature>
<gene>
    <name evidence="4" type="primary">terL</name>
    <name evidence="4" type="ORF">P1J78_24125</name>
</gene>